<keyword evidence="3" id="KW-1185">Reference proteome</keyword>
<dbReference type="Pfam" id="PF19955">
    <property type="entry name" value="EAD1"/>
    <property type="match status" value="2"/>
</dbReference>
<evidence type="ECO:0000259" key="1">
    <source>
        <dbReference type="Pfam" id="PF19955"/>
    </source>
</evidence>
<sequence length="188" mass="20414">MHRLSGTEVKQLHSALLSGFSYADLDMLMKIDLDQRLDSIVPPGSLSTAAFELVMWAEREGRTADLIKAVIAARPNNKDVAALGQLLDPAPAGAAPAAAVADRQRRLRGLLLDQFPRPSDLKILVFDALGQELDHVAGGENQTDICFNLVQWLWVDPAGRLRPLLDTAVKARPNCADLKSLRDELSAG</sequence>
<proteinExistence type="predicted"/>
<dbReference type="InterPro" id="IPR045430">
    <property type="entry name" value="EAD1"/>
</dbReference>
<accession>A0A5B9W5F5</accession>
<feature type="domain" description="Effector-associated" evidence="1">
    <location>
        <begin position="103"/>
        <end position="185"/>
    </location>
</feature>
<organism evidence="2 3">
    <name type="scientific">Aquisphaera giovannonii</name>
    <dbReference type="NCBI Taxonomy" id="406548"/>
    <lineage>
        <taxon>Bacteria</taxon>
        <taxon>Pseudomonadati</taxon>
        <taxon>Planctomycetota</taxon>
        <taxon>Planctomycetia</taxon>
        <taxon>Isosphaerales</taxon>
        <taxon>Isosphaeraceae</taxon>
        <taxon>Aquisphaera</taxon>
    </lineage>
</organism>
<gene>
    <name evidence="2" type="ORF">OJF2_43850</name>
</gene>
<dbReference type="KEGG" id="agv:OJF2_43850"/>
<name>A0A5B9W5F5_9BACT</name>
<feature type="domain" description="Effector-associated" evidence="1">
    <location>
        <begin position="3"/>
        <end position="86"/>
    </location>
</feature>
<dbReference type="RefSeq" id="WP_148595575.1">
    <property type="nucleotide sequence ID" value="NZ_CP042997.1"/>
</dbReference>
<evidence type="ECO:0000313" key="3">
    <source>
        <dbReference type="Proteomes" id="UP000324233"/>
    </source>
</evidence>
<protein>
    <recommendedName>
        <fullName evidence="1">Effector-associated domain-containing protein</fullName>
    </recommendedName>
</protein>
<reference evidence="2 3" key="1">
    <citation type="submission" date="2019-08" db="EMBL/GenBank/DDBJ databases">
        <title>Deep-cultivation of Planctomycetes and their phenomic and genomic characterization uncovers novel biology.</title>
        <authorList>
            <person name="Wiegand S."/>
            <person name="Jogler M."/>
            <person name="Boedeker C."/>
            <person name="Pinto D."/>
            <person name="Vollmers J."/>
            <person name="Rivas-Marin E."/>
            <person name="Kohn T."/>
            <person name="Peeters S.H."/>
            <person name="Heuer A."/>
            <person name="Rast P."/>
            <person name="Oberbeckmann S."/>
            <person name="Bunk B."/>
            <person name="Jeske O."/>
            <person name="Meyerdierks A."/>
            <person name="Storesund J.E."/>
            <person name="Kallscheuer N."/>
            <person name="Luecker S."/>
            <person name="Lage O.M."/>
            <person name="Pohl T."/>
            <person name="Merkel B.J."/>
            <person name="Hornburger P."/>
            <person name="Mueller R.-W."/>
            <person name="Bruemmer F."/>
            <person name="Labrenz M."/>
            <person name="Spormann A.M."/>
            <person name="Op den Camp H."/>
            <person name="Overmann J."/>
            <person name="Amann R."/>
            <person name="Jetten M.S.M."/>
            <person name="Mascher T."/>
            <person name="Medema M.H."/>
            <person name="Devos D.P."/>
            <person name="Kaster A.-K."/>
            <person name="Ovreas L."/>
            <person name="Rohde M."/>
            <person name="Galperin M.Y."/>
            <person name="Jogler C."/>
        </authorList>
    </citation>
    <scope>NUCLEOTIDE SEQUENCE [LARGE SCALE GENOMIC DNA]</scope>
    <source>
        <strain evidence="2 3">OJF2</strain>
    </source>
</reference>
<dbReference type="OrthoDB" id="517890at2"/>
<dbReference type="EMBL" id="CP042997">
    <property type="protein sequence ID" value="QEH35828.1"/>
    <property type="molecule type" value="Genomic_DNA"/>
</dbReference>
<evidence type="ECO:0000313" key="2">
    <source>
        <dbReference type="EMBL" id="QEH35828.1"/>
    </source>
</evidence>
<dbReference type="AlphaFoldDB" id="A0A5B9W5F5"/>
<dbReference type="Proteomes" id="UP000324233">
    <property type="component" value="Chromosome"/>
</dbReference>